<evidence type="ECO:0000256" key="7">
    <source>
        <dbReference type="ARBA" id="ARBA00022741"/>
    </source>
</evidence>
<dbReference type="InterPro" id="IPR013815">
    <property type="entry name" value="ATP_grasp_subdomain_1"/>
</dbReference>
<dbReference type="Gene3D" id="3.90.600.10">
    <property type="entry name" value="Phosphoribosylglycinamide synthetase, C-terminal domain"/>
    <property type="match status" value="1"/>
</dbReference>
<dbReference type="UniPathway" id="UPA00074">
    <property type="reaction ID" value="UER00125"/>
</dbReference>
<dbReference type="PROSITE" id="PS00184">
    <property type="entry name" value="GARS"/>
    <property type="match status" value="1"/>
</dbReference>
<evidence type="ECO:0000256" key="6">
    <source>
        <dbReference type="ARBA" id="ARBA00022723"/>
    </source>
</evidence>
<dbReference type="PROSITE" id="PS50975">
    <property type="entry name" value="ATP_GRASP"/>
    <property type="match status" value="1"/>
</dbReference>
<dbReference type="InterPro" id="IPR037123">
    <property type="entry name" value="PRibGlycinamide_synth_C_sf"/>
</dbReference>
<dbReference type="Pfam" id="PF02843">
    <property type="entry name" value="GARS_C"/>
    <property type="match status" value="1"/>
</dbReference>
<keyword evidence="7 15" id="KW-0547">Nucleotide-binding</keyword>
<protein>
    <recommendedName>
        <fullName evidence="4 14">Phosphoribosylamine--glycine ligase</fullName>
        <ecNumber evidence="4 14">6.3.4.13</ecNumber>
    </recommendedName>
    <alternativeName>
        <fullName evidence="14">GARS</fullName>
    </alternativeName>
    <alternativeName>
        <fullName evidence="12 14">Glycinamide ribonucleotide synthetase</fullName>
    </alternativeName>
    <alternativeName>
        <fullName evidence="13 14">Phosphoribosylglycinamide synthetase</fullName>
    </alternativeName>
</protein>
<dbReference type="FunFam" id="3.40.50.20:FF:000006">
    <property type="entry name" value="Phosphoribosylamine--glycine ligase, chloroplastic"/>
    <property type="match status" value="1"/>
</dbReference>
<dbReference type="InterPro" id="IPR020562">
    <property type="entry name" value="PRibGlycinamide_synth_N"/>
</dbReference>
<organism evidence="17 18">
    <name type="scientific">Candidatus Saccharicenans subterraneus</name>
    <dbReference type="NCBI Taxonomy" id="2508984"/>
    <lineage>
        <taxon>Bacteria</taxon>
        <taxon>Candidatus Aminicenantota</taxon>
        <taxon>Candidatus Aminicenantia</taxon>
        <taxon>Candidatus Aminicenantales</taxon>
        <taxon>Candidatus Saccharicenantaceae</taxon>
        <taxon>Candidatus Saccharicenans</taxon>
    </lineage>
</organism>
<evidence type="ECO:0000256" key="4">
    <source>
        <dbReference type="ARBA" id="ARBA00013255"/>
    </source>
</evidence>
<dbReference type="Gene3D" id="3.40.50.20">
    <property type="match status" value="1"/>
</dbReference>
<comment type="caution">
    <text evidence="17">The sequence shown here is derived from an EMBL/GenBank/DDBJ whole genome shotgun (WGS) entry which is preliminary data.</text>
</comment>
<dbReference type="FunFam" id="3.90.600.10:FF:000001">
    <property type="entry name" value="Trifunctional purine biosynthetic protein adenosine-3"/>
    <property type="match status" value="1"/>
</dbReference>
<dbReference type="InterPro" id="IPR016185">
    <property type="entry name" value="PreATP-grasp_dom_sf"/>
</dbReference>
<dbReference type="GO" id="GO:0005524">
    <property type="term" value="F:ATP binding"/>
    <property type="evidence" value="ECO:0007669"/>
    <property type="project" value="UniProtKB-UniRule"/>
</dbReference>
<keyword evidence="9 15" id="KW-0067">ATP-binding</keyword>
<dbReference type="Gene3D" id="3.30.470.20">
    <property type="entry name" value="ATP-grasp fold, B domain"/>
    <property type="match status" value="1"/>
</dbReference>
<gene>
    <name evidence="14" type="primary">purD</name>
    <name evidence="17" type="ORF">OP8BY_1877</name>
</gene>
<dbReference type="GO" id="GO:0006189">
    <property type="term" value="P:'de novo' IMP biosynthetic process"/>
    <property type="evidence" value="ECO:0007669"/>
    <property type="project" value="UniProtKB-UniRule"/>
</dbReference>
<keyword evidence="5 14" id="KW-0436">Ligase</keyword>
<accession>A0A3E2BND7</accession>
<reference evidence="17 18" key="1">
    <citation type="submission" date="2018-08" db="EMBL/GenBank/DDBJ databases">
        <title>Genome analysis of the thermophilic bacterium of the candidate phylum Aminicenantes from deep subsurface aquifer revealed its physiology and ecological role.</title>
        <authorList>
            <person name="Kadnikov V.V."/>
            <person name="Mardanov A.V."/>
            <person name="Beletsky A.V."/>
            <person name="Karnachuk O.V."/>
            <person name="Ravin N.V."/>
        </authorList>
    </citation>
    <scope>NUCLEOTIDE SEQUENCE [LARGE SCALE GENOMIC DNA]</scope>
    <source>
        <strain evidence="17">BY38</strain>
    </source>
</reference>
<dbReference type="PANTHER" id="PTHR43472:SF1">
    <property type="entry name" value="PHOSPHORIBOSYLAMINE--GLYCINE LIGASE, CHLOROPLASTIC"/>
    <property type="match status" value="1"/>
</dbReference>
<dbReference type="Gene3D" id="3.30.1490.20">
    <property type="entry name" value="ATP-grasp fold, A domain"/>
    <property type="match status" value="1"/>
</dbReference>
<evidence type="ECO:0000256" key="12">
    <source>
        <dbReference type="ARBA" id="ARBA00042242"/>
    </source>
</evidence>
<dbReference type="Pfam" id="PF02844">
    <property type="entry name" value="GARS_N"/>
    <property type="match status" value="1"/>
</dbReference>
<dbReference type="EC" id="6.3.4.13" evidence="4 14"/>
<dbReference type="PANTHER" id="PTHR43472">
    <property type="entry name" value="PHOSPHORIBOSYLAMINE--GLYCINE LIGASE"/>
    <property type="match status" value="1"/>
</dbReference>
<evidence type="ECO:0000256" key="15">
    <source>
        <dbReference type="PROSITE-ProRule" id="PRU00409"/>
    </source>
</evidence>
<evidence type="ECO:0000256" key="8">
    <source>
        <dbReference type="ARBA" id="ARBA00022755"/>
    </source>
</evidence>
<dbReference type="SMART" id="SM01210">
    <property type="entry name" value="GARS_C"/>
    <property type="match status" value="1"/>
</dbReference>
<dbReference type="Pfam" id="PF01071">
    <property type="entry name" value="GARS_A"/>
    <property type="match status" value="1"/>
</dbReference>
<evidence type="ECO:0000256" key="5">
    <source>
        <dbReference type="ARBA" id="ARBA00022598"/>
    </source>
</evidence>
<evidence type="ECO:0000256" key="13">
    <source>
        <dbReference type="ARBA" id="ARBA00042864"/>
    </source>
</evidence>
<dbReference type="GO" id="GO:0004637">
    <property type="term" value="F:phosphoribosylamine-glycine ligase activity"/>
    <property type="evidence" value="ECO:0007669"/>
    <property type="project" value="UniProtKB-UniRule"/>
</dbReference>
<dbReference type="InterPro" id="IPR020561">
    <property type="entry name" value="PRibGlycinamid_synth_ATP-grasp"/>
</dbReference>
<evidence type="ECO:0000259" key="16">
    <source>
        <dbReference type="PROSITE" id="PS50975"/>
    </source>
</evidence>
<dbReference type="InterPro" id="IPR020560">
    <property type="entry name" value="PRibGlycinamide_synth_C-dom"/>
</dbReference>
<dbReference type="AlphaFoldDB" id="A0A3E2BND7"/>
<dbReference type="SUPFAM" id="SSF56059">
    <property type="entry name" value="Glutathione synthetase ATP-binding domain-like"/>
    <property type="match status" value="1"/>
</dbReference>
<dbReference type="InterPro" id="IPR011054">
    <property type="entry name" value="Rudment_hybrid_motif"/>
</dbReference>
<dbReference type="EMBL" id="QUAH01000004">
    <property type="protein sequence ID" value="RFT16273.1"/>
    <property type="molecule type" value="Genomic_DNA"/>
</dbReference>
<feature type="domain" description="ATP-grasp" evidence="16">
    <location>
        <begin position="107"/>
        <end position="315"/>
    </location>
</feature>
<dbReference type="SMART" id="SM01209">
    <property type="entry name" value="GARS_A"/>
    <property type="match status" value="1"/>
</dbReference>
<dbReference type="SUPFAM" id="SSF52440">
    <property type="entry name" value="PreATP-grasp domain"/>
    <property type="match status" value="1"/>
</dbReference>
<dbReference type="SUPFAM" id="SSF51246">
    <property type="entry name" value="Rudiment single hybrid motif"/>
    <property type="match status" value="1"/>
</dbReference>
<evidence type="ECO:0000256" key="1">
    <source>
        <dbReference type="ARBA" id="ARBA00001936"/>
    </source>
</evidence>
<evidence type="ECO:0000256" key="14">
    <source>
        <dbReference type="HAMAP-Rule" id="MF_00138"/>
    </source>
</evidence>
<dbReference type="InterPro" id="IPR020559">
    <property type="entry name" value="PRibGlycinamide_synth_CS"/>
</dbReference>
<proteinExistence type="inferred from homology"/>
<dbReference type="Proteomes" id="UP000257323">
    <property type="component" value="Unassembled WGS sequence"/>
</dbReference>
<name>A0A3E2BND7_9BACT</name>
<comment type="pathway">
    <text evidence="3 14">Purine metabolism; IMP biosynthesis via de novo pathway; N(1)-(5-phospho-D-ribosyl)glycinamide from 5-phospho-alpha-D-ribose 1-diphosphate: step 2/2.</text>
</comment>
<dbReference type="GO" id="GO:0046872">
    <property type="term" value="F:metal ion binding"/>
    <property type="evidence" value="ECO:0007669"/>
    <property type="project" value="UniProtKB-KW"/>
</dbReference>
<evidence type="ECO:0000256" key="3">
    <source>
        <dbReference type="ARBA" id="ARBA00005174"/>
    </source>
</evidence>
<evidence type="ECO:0000256" key="10">
    <source>
        <dbReference type="ARBA" id="ARBA00023211"/>
    </source>
</evidence>
<keyword evidence="8 14" id="KW-0658">Purine biosynthesis</keyword>
<evidence type="ECO:0000256" key="2">
    <source>
        <dbReference type="ARBA" id="ARBA00001946"/>
    </source>
</evidence>
<evidence type="ECO:0000256" key="11">
    <source>
        <dbReference type="ARBA" id="ARBA00038345"/>
    </source>
</evidence>
<evidence type="ECO:0000313" key="17">
    <source>
        <dbReference type="EMBL" id="RFT16273.1"/>
    </source>
</evidence>
<sequence>MKILLVGSGGREHALAWKIVQSPHCKKLYCAPGNGGMARIAEVVPIEDTNISLLARFAEEKKIDLTVVGPEVPLALGIVDEFERRGLKIYGPNKKAAEIEKSKVFAKEFMERHRIPTGRFKVAGSAEEALKILNSGEFEFPVVIKADGLAAGKGVMVCANVKRAEDAVNEIMVRKKFGTSGERVVIEEFLKGRELSFIVLTDGARVQPLVTTMDHKAAYDGDKGPNTGGMGAISPSPFISEKLYAQIMDTIIFPTVTRLLEEGRRFKGTLYAGLMLTNDGPKVLEYNCRFGDPETQVQMLRMESDLVEVLMSAVTEDLLKEEIKWSPKVAGCVVVASGGYPGSYEKGKLISGLEEAEKVPGLVIFHAGTSLANGQFYTNGGRVLNVCASDENLQQTMKKIYDTIPVINFDGMFYRKDIGAMKEVR</sequence>
<comment type="cofactor">
    <cofactor evidence="1">
        <name>Mn(2+)</name>
        <dbReference type="ChEBI" id="CHEBI:29035"/>
    </cofactor>
</comment>
<keyword evidence="6" id="KW-0479">Metal-binding</keyword>
<dbReference type="InterPro" id="IPR000115">
    <property type="entry name" value="PRibGlycinamide_synth"/>
</dbReference>
<evidence type="ECO:0000313" key="18">
    <source>
        <dbReference type="Proteomes" id="UP000257323"/>
    </source>
</evidence>
<dbReference type="HAMAP" id="MF_00138">
    <property type="entry name" value="GARS"/>
    <property type="match status" value="1"/>
</dbReference>
<comment type="similarity">
    <text evidence="11 14">Belongs to the GARS family.</text>
</comment>
<comment type="cofactor">
    <cofactor evidence="2">
        <name>Mg(2+)</name>
        <dbReference type="ChEBI" id="CHEBI:18420"/>
    </cofactor>
</comment>
<dbReference type="InterPro" id="IPR011761">
    <property type="entry name" value="ATP-grasp"/>
</dbReference>
<comment type="catalytic activity">
    <reaction evidence="14">
        <text>5-phospho-beta-D-ribosylamine + glycine + ATP = N(1)-(5-phospho-beta-D-ribosyl)glycinamide + ADP + phosphate + H(+)</text>
        <dbReference type="Rhea" id="RHEA:17453"/>
        <dbReference type="ChEBI" id="CHEBI:15378"/>
        <dbReference type="ChEBI" id="CHEBI:30616"/>
        <dbReference type="ChEBI" id="CHEBI:43474"/>
        <dbReference type="ChEBI" id="CHEBI:57305"/>
        <dbReference type="ChEBI" id="CHEBI:58681"/>
        <dbReference type="ChEBI" id="CHEBI:143788"/>
        <dbReference type="ChEBI" id="CHEBI:456216"/>
        <dbReference type="EC" id="6.3.4.13"/>
    </reaction>
</comment>
<dbReference type="GO" id="GO:0009113">
    <property type="term" value="P:purine nucleobase biosynthetic process"/>
    <property type="evidence" value="ECO:0007669"/>
    <property type="project" value="InterPro"/>
</dbReference>
<dbReference type="NCBIfam" id="TIGR00877">
    <property type="entry name" value="purD"/>
    <property type="match status" value="1"/>
</dbReference>
<keyword evidence="10" id="KW-0464">Manganese</keyword>
<evidence type="ECO:0000256" key="9">
    <source>
        <dbReference type="ARBA" id="ARBA00022840"/>
    </source>
</evidence>